<evidence type="ECO:0008006" key="3">
    <source>
        <dbReference type="Google" id="ProtNLM"/>
    </source>
</evidence>
<proteinExistence type="predicted"/>
<dbReference type="InterPro" id="IPR014953">
    <property type="entry name" value="DUF1824"/>
</dbReference>
<reference evidence="1 2" key="1">
    <citation type="journal article" date="2003" name="Nature">
        <title>Genome divergence in two Prochlorococcus ecotypes reflects oceanic niche differentiation.</title>
        <authorList>
            <person name="Rocap G."/>
            <person name="Larimer F.W."/>
            <person name="Lamerdin J.E."/>
            <person name="Malfatti S."/>
            <person name="Chain P."/>
            <person name="Ahlgren N.A."/>
            <person name="Arellano A."/>
            <person name="Coleman M."/>
            <person name="Hauser L."/>
            <person name="Hess W.R."/>
            <person name="Johnson Z.I."/>
            <person name="Land M.L."/>
            <person name="Lindell D."/>
            <person name="Post A.F."/>
            <person name="Regala W."/>
            <person name="Shah M."/>
            <person name="Shaw S.L."/>
            <person name="Steglich C."/>
            <person name="Sullivan M.B."/>
            <person name="Ting C.S."/>
            <person name="Tolonen A."/>
            <person name="Webb E.A."/>
            <person name="Zinser E.R."/>
            <person name="Chisholm S.W."/>
        </authorList>
    </citation>
    <scope>NUCLEOTIDE SEQUENCE [LARGE SCALE GENOMIC DNA]</scope>
    <source>
        <strain evidence="2">CCMP1986 / NIES-2087 / MED4</strain>
    </source>
</reference>
<dbReference type="eggNOG" id="ENOG50344V4">
    <property type="taxonomic scope" value="Bacteria"/>
</dbReference>
<evidence type="ECO:0000313" key="2">
    <source>
        <dbReference type="Proteomes" id="UP000001026"/>
    </source>
</evidence>
<sequence>MEINKLVDLNSLRTAPQLSSSQVKKLLGELETNIFNADWITIGIMAPSDTKAIEALQSISNKYSSIKFGNLDSLHADGSVFLKGNQKTGNVFVRSENGLGEGILITCQFDEDAEESNTFGPLPLDFFCI</sequence>
<dbReference type="EMBL" id="BX548174">
    <property type="protein sequence ID" value="CAE19625.1"/>
    <property type="molecule type" value="Genomic_DNA"/>
</dbReference>
<dbReference type="Pfam" id="PF08854">
    <property type="entry name" value="DUF1824"/>
    <property type="match status" value="1"/>
</dbReference>
<accession>Q7V0T7</accession>
<dbReference type="KEGG" id="pmm:PMM1166"/>
<dbReference type="AlphaFoldDB" id="Q7V0T7"/>
<dbReference type="STRING" id="59919.PMM1166"/>
<dbReference type="SUPFAM" id="SSF160532">
    <property type="entry name" value="Ava3019-like"/>
    <property type="match status" value="1"/>
</dbReference>
<dbReference type="HOGENOM" id="CLU_1924097_0_0_3"/>
<name>Q7V0T7_PROMP</name>
<dbReference type="Proteomes" id="UP000001026">
    <property type="component" value="Chromosome"/>
</dbReference>
<protein>
    <recommendedName>
        <fullName evidence="3">DUF1824 domain-containing protein</fullName>
    </recommendedName>
</protein>
<dbReference type="Gene3D" id="3.30.360.10">
    <property type="entry name" value="Dihydrodipicolinate Reductase, domain 2"/>
    <property type="match status" value="1"/>
</dbReference>
<gene>
    <name evidence="1" type="ordered locus">PMM1166</name>
</gene>
<dbReference type="RefSeq" id="WP_011132800.1">
    <property type="nucleotide sequence ID" value="NC_005072.1"/>
</dbReference>
<dbReference type="OrthoDB" id="558240at2"/>
<organism evidence="1 2">
    <name type="scientific">Prochlorococcus marinus subsp. pastoris (strain CCMP1986 / NIES-2087 / MED4)</name>
    <dbReference type="NCBI Taxonomy" id="59919"/>
    <lineage>
        <taxon>Bacteria</taxon>
        <taxon>Bacillati</taxon>
        <taxon>Cyanobacteriota</taxon>
        <taxon>Cyanophyceae</taxon>
        <taxon>Synechococcales</taxon>
        <taxon>Prochlorococcaceae</taxon>
        <taxon>Prochlorococcus</taxon>
    </lineage>
</organism>
<evidence type="ECO:0000313" key="1">
    <source>
        <dbReference type="EMBL" id="CAE19625.1"/>
    </source>
</evidence>